<name>A0A140LDD0_9FIRM</name>
<comment type="caution">
    <text evidence="1">The sequence shown here is derived from an EMBL/GenBank/DDBJ whole genome shotgun (WGS) entry which is preliminary data.</text>
</comment>
<protein>
    <submittedName>
        <fullName evidence="1">Uncharacterized protein</fullName>
    </submittedName>
</protein>
<dbReference type="EMBL" id="LOED01000002">
    <property type="protein sequence ID" value="KXG78555.1"/>
    <property type="molecule type" value="Genomic_DNA"/>
</dbReference>
<sequence length="102" mass="12195">MIKHLDFSINLYTEGEKFFDVLKAVIRDSKKSNWPHERERACYAEDLFKRALETFDEAIHFAENRVQEGLCIEHDLKLIGELKAKRDYWKKKLEELSEFAKC</sequence>
<accession>A0A140LDD0</accession>
<dbReference type="AlphaFoldDB" id="A0A140LDD0"/>
<reference evidence="1 2" key="1">
    <citation type="submission" date="2015-12" db="EMBL/GenBank/DDBJ databases">
        <title>Draft genome sequnece of Fervidicola ferrireducens strain Y170.</title>
        <authorList>
            <person name="Patel B.K."/>
        </authorList>
    </citation>
    <scope>NUCLEOTIDE SEQUENCE [LARGE SCALE GENOMIC DNA]</scope>
    <source>
        <strain evidence="1 2">Y170</strain>
    </source>
</reference>
<dbReference type="InParanoid" id="A0A140LDD0"/>
<evidence type="ECO:0000313" key="1">
    <source>
        <dbReference type="EMBL" id="KXG78555.1"/>
    </source>
</evidence>
<dbReference type="STRING" id="520764.AN618_03110"/>
<evidence type="ECO:0000313" key="2">
    <source>
        <dbReference type="Proteomes" id="UP000070427"/>
    </source>
</evidence>
<dbReference type="Proteomes" id="UP000070427">
    <property type="component" value="Unassembled WGS sequence"/>
</dbReference>
<organism evidence="1 2">
    <name type="scientific">Fervidicola ferrireducens</name>
    <dbReference type="NCBI Taxonomy" id="520764"/>
    <lineage>
        <taxon>Bacteria</taxon>
        <taxon>Bacillati</taxon>
        <taxon>Bacillota</taxon>
        <taxon>Clostridia</taxon>
        <taxon>Thermosediminibacterales</taxon>
        <taxon>Thermosediminibacteraceae</taxon>
        <taxon>Fervidicola</taxon>
    </lineage>
</organism>
<gene>
    <name evidence="1" type="ORF">AN618_03110</name>
</gene>
<keyword evidence="2" id="KW-1185">Reference proteome</keyword>
<proteinExistence type="predicted"/>
<dbReference type="RefSeq" id="WP_066351220.1">
    <property type="nucleotide sequence ID" value="NZ_LOED01000002.1"/>
</dbReference>
<dbReference type="OrthoDB" id="1724633at2"/>